<dbReference type="EMBL" id="UOEQ01000173">
    <property type="protein sequence ID" value="VAW18448.1"/>
    <property type="molecule type" value="Genomic_DNA"/>
</dbReference>
<organism evidence="1">
    <name type="scientific">hydrothermal vent metagenome</name>
    <dbReference type="NCBI Taxonomy" id="652676"/>
    <lineage>
        <taxon>unclassified sequences</taxon>
        <taxon>metagenomes</taxon>
        <taxon>ecological metagenomes</taxon>
    </lineage>
</organism>
<dbReference type="AlphaFoldDB" id="A0A3B0TKC0"/>
<gene>
    <name evidence="1" type="ORF">MNBD_ALPHA11-1043</name>
</gene>
<proteinExistence type="predicted"/>
<reference evidence="1" key="1">
    <citation type="submission" date="2018-06" db="EMBL/GenBank/DDBJ databases">
        <authorList>
            <person name="Zhirakovskaya E."/>
        </authorList>
    </citation>
    <scope>NUCLEOTIDE SEQUENCE</scope>
</reference>
<sequence>MRLLFLSVFLSFDRIELAGSFMPAQINRQQNWWTNWSSR</sequence>
<accession>A0A3B0TKC0</accession>
<name>A0A3B0TKC0_9ZZZZ</name>
<protein>
    <submittedName>
        <fullName evidence="1">Uncharacterized protein</fullName>
    </submittedName>
</protein>
<evidence type="ECO:0000313" key="1">
    <source>
        <dbReference type="EMBL" id="VAW18448.1"/>
    </source>
</evidence>